<proteinExistence type="predicted"/>
<dbReference type="Gene3D" id="2.80.10.50">
    <property type="match status" value="1"/>
</dbReference>
<evidence type="ECO:0000313" key="4">
    <source>
        <dbReference type="Proteomes" id="UP001180754"/>
    </source>
</evidence>
<feature type="compositionally biased region" description="Low complexity" evidence="1">
    <location>
        <begin position="344"/>
        <end position="376"/>
    </location>
</feature>
<organism evidence="3 4">
    <name type="scientific">Streptomyces lonegramiae</name>
    <dbReference type="NCBI Taxonomy" id="3075524"/>
    <lineage>
        <taxon>Bacteria</taxon>
        <taxon>Bacillati</taxon>
        <taxon>Actinomycetota</taxon>
        <taxon>Actinomycetes</taxon>
        <taxon>Kitasatosporales</taxon>
        <taxon>Streptomycetaceae</taxon>
        <taxon>Streptomyces</taxon>
    </lineage>
</organism>
<evidence type="ECO:0000259" key="2">
    <source>
        <dbReference type="SMART" id="SM00458"/>
    </source>
</evidence>
<dbReference type="PROSITE" id="PS50231">
    <property type="entry name" value="RICIN_B_LECTIN"/>
    <property type="match status" value="1"/>
</dbReference>
<evidence type="ECO:0000313" key="3">
    <source>
        <dbReference type="EMBL" id="MDT0543524.1"/>
    </source>
</evidence>
<gene>
    <name evidence="3" type="ORF">RND15_12465</name>
</gene>
<accession>A0ABU2XDH5</accession>
<sequence length="529" mass="56694">MTRAARDDGDIEADEDGLGEMSDVQLTKWLRTGSPAAYPALRELRTRHRSAVLAYARVCTADENAARQLAAQAFALAARDTVRGEEPDGPWRHQLLLLTGRVAAAWAADERAARLDTDLVTYACGAAPEVPQPPMLAAFQELPVRGQGLVWHCVVEQEPQERAAHLLGLSAQDVAYGIEPALWRLRQSLLEARLAASGDQRCQGFQRLIEQSVRPSTRRQSADLHNHMVHCGHCAAAYEEQSQLRDTPRTALAEGLLLWGGAAYVRADTGERAGVGADGLSSWWPSRRVALGATALGAAAAPLLVYLLISGGSEEVRAASGVHTPPPSPTAAEVMVSETPSPSPTSKTKSPRPTRTPKPSSSKTPRPAPPKTRTASEPTRKPKPKPTAKPPAAHPPNGTYAQMVNVGSGRCLDIRDGVMDLGTDVITAPCTSSATQRWRVDTARGVVQSLADPGFCLDSRGATDKGVGIWECSAVHSRNGRNLRFAVDSRGVVRPEIAPGHVVTPYWGDGLFLLPDRGGDDRRWKAGAK</sequence>
<dbReference type="InterPro" id="IPR035992">
    <property type="entry name" value="Ricin_B-like_lectins"/>
</dbReference>
<dbReference type="RefSeq" id="WP_311723934.1">
    <property type="nucleotide sequence ID" value="NZ_JAVRFD010000005.1"/>
</dbReference>
<dbReference type="EMBL" id="JAVRFD010000005">
    <property type="protein sequence ID" value="MDT0543524.1"/>
    <property type="molecule type" value="Genomic_DNA"/>
</dbReference>
<name>A0ABU2XDH5_9ACTN</name>
<protein>
    <submittedName>
        <fullName evidence="3">Ricin-type beta-trefoil lectin domain protein</fullName>
    </submittedName>
</protein>
<evidence type="ECO:0000256" key="1">
    <source>
        <dbReference type="SAM" id="MobiDB-lite"/>
    </source>
</evidence>
<feature type="region of interest" description="Disordered" evidence="1">
    <location>
        <begin position="318"/>
        <end position="401"/>
    </location>
</feature>
<keyword evidence="4" id="KW-1185">Reference proteome</keyword>
<dbReference type="Pfam" id="PF00652">
    <property type="entry name" value="Ricin_B_lectin"/>
    <property type="match status" value="1"/>
</dbReference>
<feature type="domain" description="Ricin B lectin" evidence="2">
    <location>
        <begin position="400"/>
        <end position="527"/>
    </location>
</feature>
<dbReference type="InterPro" id="IPR000772">
    <property type="entry name" value="Ricin_B_lectin"/>
</dbReference>
<comment type="caution">
    <text evidence="3">The sequence shown here is derived from an EMBL/GenBank/DDBJ whole genome shotgun (WGS) entry which is preliminary data.</text>
</comment>
<dbReference type="Proteomes" id="UP001180754">
    <property type="component" value="Unassembled WGS sequence"/>
</dbReference>
<reference evidence="3" key="1">
    <citation type="submission" date="2024-05" db="EMBL/GenBank/DDBJ databases">
        <title>30 novel species of actinomycetes from the DSMZ collection.</title>
        <authorList>
            <person name="Nouioui I."/>
        </authorList>
    </citation>
    <scope>NUCLEOTIDE SEQUENCE</scope>
    <source>
        <strain evidence="3">DSM 41529</strain>
    </source>
</reference>
<dbReference type="SUPFAM" id="SSF50370">
    <property type="entry name" value="Ricin B-like lectins"/>
    <property type="match status" value="1"/>
</dbReference>
<dbReference type="SMART" id="SM00458">
    <property type="entry name" value="RICIN"/>
    <property type="match status" value="1"/>
</dbReference>